<dbReference type="PROSITE" id="PS01229">
    <property type="entry name" value="COF_2"/>
    <property type="match status" value="1"/>
</dbReference>
<dbReference type="SUPFAM" id="SSF56784">
    <property type="entry name" value="HAD-like"/>
    <property type="match status" value="1"/>
</dbReference>
<dbReference type="InterPro" id="IPR000150">
    <property type="entry name" value="Cof"/>
</dbReference>
<reference evidence="1 2" key="1">
    <citation type="journal article" date="2019" name="Sci. Rep.">
        <title>Comparative genomics of chytrid fungi reveal insights into the obligate biotrophic and pathogenic lifestyle of Synchytrium endobioticum.</title>
        <authorList>
            <person name="van de Vossenberg B.T.L.H."/>
            <person name="Warris S."/>
            <person name="Nguyen H.D.T."/>
            <person name="van Gent-Pelzer M.P.E."/>
            <person name="Joly D.L."/>
            <person name="van de Geest H.C."/>
            <person name="Bonants P.J.M."/>
            <person name="Smith D.S."/>
            <person name="Levesque C.A."/>
            <person name="van der Lee T.A.J."/>
        </authorList>
    </citation>
    <scope>NUCLEOTIDE SEQUENCE [LARGE SCALE GENOMIC DNA]</scope>
    <source>
        <strain evidence="1 2">CBS 809.83</strain>
    </source>
</reference>
<dbReference type="SFLD" id="SFLDG01140">
    <property type="entry name" value="C2.B:_Phosphomannomutase_and_P"/>
    <property type="match status" value="1"/>
</dbReference>
<dbReference type="GO" id="GO:0016791">
    <property type="term" value="F:phosphatase activity"/>
    <property type="evidence" value="ECO:0007669"/>
    <property type="project" value="TreeGrafter"/>
</dbReference>
<dbReference type="AlphaFoldDB" id="A0A507DL03"/>
<protein>
    <recommendedName>
        <fullName evidence="3">Cof-like hydrolase</fullName>
    </recommendedName>
</protein>
<dbReference type="PANTHER" id="PTHR10000">
    <property type="entry name" value="PHOSPHOSERINE PHOSPHATASE"/>
    <property type="match status" value="1"/>
</dbReference>
<dbReference type="InterPro" id="IPR006379">
    <property type="entry name" value="HAD-SF_hydro_IIB"/>
</dbReference>
<dbReference type="NCBIfam" id="TIGR01484">
    <property type="entry name" value="HAD-SF-IIB"/>
    <property type="match status" value="1"/>
</dbReference>
<dbReference type="PANTHER" id="PTHR10000:SF8">
    <property type="entry name" value="HAD SUPERFAMILY HYDROLASE-LIKE, TYPE 3"/>
    <property type="match status" value="1"/>
</dbReference>
<evidence type="ECO:0000313" key="2">
    <source>
        <dbReference type="Proteomes" id="UP000318582"/>
    </source>
</evidence>
<dbReference type="PRINTS" id="PR00119">
    <property type="entry name" value="CATATPASE"/>
</dbReference>
<dbReference type="NCBIfam" id="TIGR00099">
    <property type="entry name" value="Cof-subfamily"/>
    <property type="match status" value="1"/>
</dbReference>
<dbReference type="Gene3D" id="3.40.50.1000">
    <property type="entry name" value="HAD superfamily/HAD-like"/>
    <property type="match status" value="1"/>
</dbReference>
<evidence type="ECO:0000313" key="1">
    <source>
        <dbReference type="EMBL" id="TPX52334.1"/>
    </source>
</evidence>
<dbReference type="GO" id="GO:0005829">
    <property type="term" value="C:cytosol"/>
    <property type="evidence" value="ECO:0007669"/>
    <property type="project" value="TreeGrafter"/>
</dbReference>
<dbReference type="Gene3D" id="3.30.1240.10">
    <property type="match status" value="1"/>
</dbReference>
<dbReference type="EMBL" id="QEAQ01000383">
    <property type="protein sequence ID" value="TPX52334.1"/>
    <property type="molecule type" value="Genomic_DNA"/>
</dbReference>
<dbReference type="InterPro" id="IPR036412">
    <property type="entry name" value="HAD-like_sf"/>
</dbReference>
<gene>
    <name evidence="1" type="ORF">PhCBS80983_g06495</name>
</gene>
<accession>A0A507DL03</accession>
<dbReference type="STRING" id="109895.A0A507DL03"/>
<organism evidence="1 2">
    <name type="scientific">Powellomyces hirtus</name>
    <dbReference type="NCBI Taxonomy" id="109895"/>
    <lineage>
        <taxon>Eukaryota</taxon>
        <taxon>Fungi</taxon>
        <taxon>Fungi incertae sedis</taxon>
        <taxon>Chytridiomycota</taxon>
        <taxon>Chytridiomycota incertae sedis</taxon>
        <taxon>Chytridiomycetes</taxon>
        <taxon>Spizellomycetales</taxon>
        <taxon>Powellomycetaceae</taxon>
        <taxon>Powellomyces</taxon>
    </lineage>
</organism>
<dbReference type="SFLD" id="SFLDS00003">
    <property type="entry name" value="Haloacid_Dehalogenase"/>
    <property type="match status" value="1"/>
</dbReference>
<dbReference type="InterPro" id="IPR023214">
    <property type="entry name" value="HAD_sf"/>
</dbReference>
<proteinExistence type="predicted"/>
<dbReference type="Proteomes" id="UP000318582">
    <property type="component" value="Unassembled WGS sequence"/>
</dbReference>
<comment type="caution">
    <text evidence="1">The sequence shown here is derived from an EMBL/GenBank/DDBJ whole genome shotgun (WGS) entry which is preliminary data.</text>
</comment>
<dbReference type="GO" id="GO:0000287">
    <property type="term" value="F:magnesium ion binding"/>
    <property type="evidence" value="ECO:0007669"/>
    <property type="project" value="TreeGrafter"/>
</dbReference>
<name>A0A507DL03_9FUNG</name>
<evidence type="ECO:0008006" key="3">
    <source>
        <dbReference type="Google" id="ProtNLM"/>
    </source>
</evidence>
<keyword evidence="2" id="KW-1185">Reference proteome</keyword>
<sequence>MNCSTIDASAVKLIVSDVDGTLLDNKHELHPRNEAAILKIRKQYPDIPFVIATGKPFGATADIRKKLGLSDSPAIHTNGCLLYQNGHVTKEFTLDPSVVLDIVEMGRKDGKAVYLYVKDEVFQAVEDPAGRGGRTWFDVMKSFGEDIKLPTQALLQSVESGEIGVQKIVLLSDEKYVPDVRQKLTDNWGQHFHLTQALSYAIELLPHLASKSLALAELLPLYDITSDNVLVFGDGENDASMLKMAKYGVAMANAMPVAKDSASYRTLSNDEGGVGAALEVIFKL</sequence>
<dbReference type="Pfam" id="PF08282">
    <property type="entry name" value="Hydrolase_3"/>
    <property type="match status" value="1"/>
</dbReference>
<dbReference type="CDD" id="cd07516">
    <property type="entry name" value="HAD_Pase"/>
    <property type="match status" value="1"/>
</dbReference>